<comment type="caution">
    <text evidence="2">The sequence shown here is derived from an EMBL/GenBank/DDBJ whole genome shotgun (WGS) entry which is preliminary data.</text>
</comment>
<feature type="region of interest" description="Disordered" evidence="1">
    <location>
        <begin position="44"/>
        <end position="84"/>
    </location>
</feature>
<feature type="region of interest" description="Disordered" evidence="1">
    <location>
        <begin position="1"/>
        <end position="29"/>
    </location>
</feature>
<dbReference type="Proteomes" id="UP001195483">
    <property type="component" value="Unassembled WGS sequence"/>
</dbReference>
<organism evidence="2 3">
    <name type="scientific">Potamilus streckersoni</name>
    <dbReference type="NCBI Taxonomy" id="2493646"/>
    <lineage>
        <taxon>Eukaryota</taxon>
        <taxon>Metazoa</taxon>
        <taxon>Spiralia</taxon>
        <taxon>Lophotrochozoa</taxon>
        <taxon>Mollusca</taxon>
        <taxon>Bivalvia</taxon>
        <taxon>Autobranchia</taxon>
        <taxon>Heteroconchia</taxon>
        <taxon>Palaeoheterodonta</taxon>
        <taxon>Unionida</taxon>
        <taxon>Unionoidea</taxon>
        <taxon>Unionidae</taxon>
        <taxon>Ambleminae</taxon>
        <taxon>Lampsilini</taxon>
        <taxon>Potamilus</taxon>
    </lineage>
</organism>
<feature type="compositionally biased region" description="Polar residues" evidence="1">
    <location>
        <begin position="49"/>
        <end position="60"/>
    </location>
</feature>
<dbReference type="EMBL" id="JAEAOA010001970">
    <property type="protein sequence ID" value="KAK3583958.1"/>
    <property type="molecule type" value="Genomic_DNA"/>
</dbReference>
<name>A0AAE0S2N9_9BIVA</name>
<sequence>MSSISSADSSVVPPSVSITQGHPLHPRPTDAFYELAEEVRDLLRALPKDSSSPTDLSQRYDSYIALPKDSGSPTDRSQRDDSYL</sequence>
<reference evidence="2" key="1">
    <citation type="journal article" date="2021" name="Genome Biol. Evol.">
        <title>A High-Quality Reference Genome for a Parasitic Bivalve with Doubly Uniparental Inheritance (Bivalvia: Unionida).</title>
        <authorList>
            <person name="Smith C.H."/>
        </authorList>
    </citation>
    <scope>NUCLEOTIDE SEQUENCE</scope>
    <source>
        <strain evidence="2">CHS0354</strain>
    </source>
</reference>
<protein>
    <submittedName>
        <fullName evidence="2">Uncharacterized protein</fullName>
    </submittedName>
</protein>
<keyword evidence="3" id="KW-1185">Reference proteome</keyword>
<accession>A0AAE0S2N9</accession>
<evidence type="ECO:0000313" key="3">
    <source>
        <dbReference type="Proteomes" id="UP001195483"/>
    </source>
</evidence>
<reference evidence="2" key="2">
    <citation type="journal article" date="2021" name="Genome Biol. Evol.">
        <title>Developing a high-quality reference genome for a parasitic bivalve with doubly uniparental inheritance (Bivalvia: Unionida).</title>
        <authorList>
            <person name="Smith C.H."/>
        </authorList>
    </citation>
    <scope>NUCLEOTIDE SEQUENCE</scope>
    <source>
        <strain evidence="2">CHS0354</strain>
        <tissue evidence="2">Mantle</tissue>
    </source>
</reference>
<dbReference type="AlphaFoldDB" id="A0AAE0S2N9"/>
<gene>
    <name evidence="2" type="ORF">CHS0354_033752</name>
</gene>
<reference evidence="2" key="3">
    <citation type="submission" date="2023-05" db="EMBL/GenBank/DDBJ databases">
        <authorList>
            <person name="Smith C.H."/>
        </authorList>
    </citation>
    <scope>NUCLEOTIDE SEQUENCE</scope>
    <source>
        <strain evidence="2">CHS0354</strain>
        <tissue evidence="2">Mantle</tissue>
    </source>
</reference>
<proteinExistence type="predicted"/>
<feature type="compositionally biased region" description="Low complexity" evidence="1">
    <location>
        <begin position="1"/>
        <end position="18"/>
    </location>
</feature>
<evidence type="ECO:0000256" key="1">
    <source>
        <dbReference type="SAM" id="MobiDB-lite"/>
    </source>
</evidence>
<evidence type="ECO:0000313" key="2">
    <source>
        <dbReference type="EMBL" id="KAK3583958.1"/>
    </source>
</evidence>